<dbReference type="CDD" id="cd00085">
    <property type="entry name" value="HNHc"/>
    <property type="match status" value="1"/>
</dbReference>
<sequence length="283" mass="31535">MPVAVLNVRPTRQRSLDRVRMDNRNKRLALASVGARVLLYAPRDEPRHGYFATAVLTDVIPDMTQRRFMFLKLEDVARFTHCIPLEALAAPIESRAYRHDGSLDFSHFSPSIRALLPEDQIAALALANQNGAIDGFQMPQAPALHHRDAPPPARRGRVAILRNVQLRWSVLQAYGTACAVCGDDNSIHAIGAHEVEVCHLRALAHGGPDELTNAMPMCRTHRWFYDRGGFTLADAGGIILSSLAPPALRRQLHGRQAARFPNAVQAWPRAEHLQFHRDHVFLG</sequence>
<dbReference type="InterPro" id="IPR003615">
    <property type="entry name" value="HNH_nuc"/>
</dbReference>
<evidence type="ECO:0000313" key="2">
    <source>
        <dbReference type="Proteomes" id="UP000547011"/>
    </source>
</evidence>
<dbReference type="Gene3D" id="1.10.30.50">
    <property type="match status" value="1"/>
</dbReference>
<proteinExistence type="predicted"/>
<comment type="caution">
    <text evidence="1">The sequence shown here is derived from an EMBL/GenBank/DDBJ whole genome shotgun (WGS) entry which is preliminary data.</text>
</comment>
<accession>A0A7W6IRG5</accession>
<protein>
    <recommendedName>
        <fullName evidence="3">HNH endonuclease</fullName>
    </recommendedName>
</protein>
<dbReference type="AlphaFoldDB" id="A0A7W6IRG5"/>
<organism evidence="1 2">
    <name type="scientific">Devosia subaequoris</name>
    <dbReference type="NCBI Taxonomy" id="395930"/>
    <lineage>
        <taxon>Bacteria</taxon>
        <taxon>Pseudomonadati</taxon>
        <taxon>Pseudomonadota</taxon>
        <taxon>Alphaproteobacteria</taxon>
        <taxon>Hyphomicrobiales</taxon>
        <taxon>Devosiaceae</taxon>
        <taxon>Devosia</taxon>
    </lineage>
</organism>
<dbReference type="RefSeq" id="WP_183312598.1">
    <property type="nucleotide sequence ID" value="NZ_JACIEW010000011.1"/>
</dbReference>
<gene>
    <name evidence="1" type="ORF">GGR20_003523</name>
</gene>
<reference evidence="1 2" key="1">
    <citation type="submission" date="2020-08" db="EMBL/GenBank/DDBJ databases">
        <title>Genomic Encyclopedia of Type Strains, Phase IV (KMG-IV): sequencing the most valuable type-strain genomes for metagenomic binning, comparative biology and taxonomic classification.</title>
        <authorList>
            <person name="Goeker M."/>
        </authorList>
    </citation>
    <scope>NUCLEOTIDE SEQUENCE [LARGE SCALE GENOMIC DNA]</scope>
    <source>
        <strain evidence="1 2">DSM 23447</strain>
    </source>
</reference>
<name>A0A7W6IRG5_9HYPH</name>
<evidence type="ECO:0008006" key="3">
    <source>
        <dbReference type="Google" id="ProtNLM"/>
    </source>
</evidence>
<keyword evidence="2" id="KW-1185">Reference proteome</keyword>
<dbReference type="Proteomes" id="UP000547011">
    <property type="component" value="Unassembled WGS sequence"/>
</dbReference>
<evidence type="ECO:0000313" key="1">
    <source>
        <dbReference type="EMBL" id="MBB4053856.1"/>
    </source>
</evidence>
<dbReference type="EMBL" id="JACIEW010000011">
    <property type="protein sequence ID" value="MBB4053856.1"/>
    <property type="molecule type" value="Genomic_DNA"/>
</dbReference>